<evidence type="ECO:0000256" key="3">
    <source>
        <dbReference type="ARBA" id="ARBA00023295"/>
    </source>
</evidence>
<feature type="signal peptide" evidence="5">
    <location>
        <begin position="1"/>
        <end position="17"/>
    </location>
</feature>
<reference evidence="6 7" key="1">
    <citation type="journal article" date="2016" name="Mol. Biol. Evol.">
        <title>Comparative Genomics of Early-Diverging Mushroom-Forming Fungi Provides Insights into the Origins of Lignocellulose Decay Capabilities.</title>
        <authorList>
            <person name="Nagy L.G."/>
            <person name="Riley R."/>
            <person name="Tritt A."/>
            <person name="Adam C."/>
            <person name="Daum C."/>
            <person name="Floudas D."/>
            <person name="Sun H."/>
            <person name="Yadav J.S."/>
            <person name="Pangilinan J."/>
            <person name="Larsson K.H."/>
            <person name="Matsuura K."/>
            <person name="Barry K."/>
            <person name="Labutti K."/>
            <person name="Kuo R."/>
            <person name="Ohm R.A."/>
            <person name="Bhattacharya S.S."/>
            <person name="Shirouzu T."/>
            <person name="Yoshinaga Y."/>
            <person name="Martin F.M."/>
            <person name="Grigoriev I.V."/>
            <person name="Hibbett D.S."/>
        </authorList>
    </citation>
    <scope>NUCLEOTIDE SEQUENCE [LARGE SCALE GENOMIC DNA]</scope>
    <source>
        <strain evidence="6 7">HHB12029</strain>
    </source>
</reference>
<evidence type="ECO:0000256" key="4">
    <source>
        <dbReference type="RuleBase" id="RU361180"/>
    </source>
</evidence>
<dbReference type="Proteomes" id="UP000077266">
    <property type="component" value="Unassembled WGS sequence"/>
</dbReference>
<evidence type="ECO:0000313" key="6">
    <source>
        <dbReference type="EMBL" id="KZV96509.1"/>
    </source>
</evidence>
<name>A0A166AZF3_EXIGL</name>
<keyword evidence="3 4" id="KW-0326">Glycosidase</keyword>
<dbReference type="Gene3D" id="1.50.10.10">
    <property type="match status" value="1"/>
</dbReference>
<dbReference type="PANTHER" id="PTHR23403:SF1">
    <property type="entry name" value="TREHALASE"/>
    <property type="match status" value="1"/>
</dbReference>
<dbReference type="EC" id="3.2.1.28" evidence="4"/>
<comment type="catalytic activity">
    <reaction evidence="4">
        <text>alpha,alpha-trehalose + H2O = alpha-D-glucose + beta-D-glucose</text>
        <dbReference type="Rhea" id="RHEA:32675"/>
        <dbReference type="ChEBI" id="CHEBI:15377"/>
        <dbReference type="ChEBI" id="CHEBI:15903"/>
        <dbReference type="ChEBI" id="CHEBI:16551"/>
        <dbReference type="ChEBI" id="CHEBI:17925"/>
        <dbReference type="EC" id="3.2.1.28"/>
    </reaction>
</comment>
<keyword evidence="7" id="KW-1185">Reference proteome</keyword>
<keyword evidence="2 4" id="KW-0378">Hydrolase</keyword>
<dbReference type="InterPro" id="IPR018232">
    <property type="entry name" value="Glyco_hydro_37_CS"/>
</dbReference>
<dbReference type="OrthoDB" id="3542292at2759"/>
<gene>
    <name evidence="6" type="ORF">EXIGLDRAFT_609094</name>
</gene>
<dbReference type="PRINTS" id="PR00744">
    <property type="entry name" value="GLHYDRLASE37"/>
</dbReference>
<dbReference type="InterPro" id="IPR001661">
    <property type="entry name" value="Glyco_hydro_37"/>
</dbReference>
<dbReference type="InterPro" id="IPR012341">
    <property type="entry name" value="6hp_glycosidase-like_sf"/>
</dbReference>
<proteinExistence type="inferred from homology"/>
<dbReference type="GO" id="GO:0004555">
    <property type="term" value="F:alpha,alpha-trehalase activity"/>
    <property type="evidence" value="ECO:0007669"/>
    <property type="project" value="UniProtKB-EC"/>
</dbReference>
<evidence type="ECO:0000256" key="2">
    <source>
        <dbReference type="ARBA" id="ARBA00022801"/>
    </source>
</evidence>
<dbReference type="STRING" id="1314781.A0A166AZF3"/>
<dbReference type="InParanoid" id="A0A166AZF3"/>
<dbReference type="Pfam" id="PF01204">
    <property type="entry name" value="Trehalase"/>
    <property type="match status" value="2"/>
</dbReference>
<dbReference type="EMBL" id="KV425942">
    <property type="protein sequence ID" value="KZV96509.1"/>
    <property type="molecule type" value="Genomic_DNA"/>
</dbReference>
<dbReference type="AlphaFoldDB" id="A0A166AZF3"/>
<dbReference type="PANTHER" id="PTHR23403">
    <property type="entry name" value="TREHALASE"/>
    <property type="match status" value="1"/>
</dbReference>
<dbReference type="GO" id="GO:0005993">
    <property type="term" value="P:trehalose catabolic process"/>
    <property type="evidence" value="ECO:0007669"/>
    <property type="project" value="TreeGrafter"/>
</dbReference>
<evidence type="ECO:0000256" key="5">
    <source>
        <dbReference type="SAM" id="SignalP"/>
    </source>
</evidence>
<protein>
    <recommendedName>
        <fullName evidence="4">Trehalase</fullName>
        <ecNumber evidence="4">3.2.1.28</ecNumber>
    </recommendedName>
    <alternativeName>
        <fullName evidence="4">Alpha-trehalose glucohydrolase</fullName>
    </alternativeName>
</protein>
<evidence type="ECO:0000256" key="1">
    <source>
        <dbReference type="ARBA" id="ARBA00005615"/>
    </source>
</evidence>
<comment type="similarity">
    <text evidence="1 4">Belongs to the glycosyl hydrolase 37 family.</text>
</comment>
<feature type="chain" id="PRO_5007870940" description="Trehalase" evidence="5">
    <location>
        <begin position="18"/>
        <end position="746"/>
    </location>
</feature>
<dbReference type="PROSITE" id="PS00927">
    <property type="entry name" value="TREHALASE_1"/>
    <property type="match status" value="1"/>
</dbReference>
<organism evidence="6 7">
    <name type="scientific">Exidia glandulosa HHB12029</name>
    <dbReference type="NCBI Taxonomy" id="1314781"/>
    <lineage>
        <taxon>Eukaryota</taxon>
        <taxon>Fungi</taxon>
        <taxon>Dikarya</taxon>
        <taxon>Basidiomycota</taxon>
        <taxon>Agaricomycotina</taxon>
        <taxon>Agaricomycetes</taxon>
        <taxon>Auriculariales</taxon>
        <taxon>Exidiaceae</taxon>
        <taxon>Exidia</taxon>
    </lineage>
</organism>
<dbReference type="InterPro" id="IPR008928">
    <property type="entry name" value="6-hairpin_glycosidase_sf"/>
</dbReference>
<dbReference type="PROSITE" id="PS00928">
    <property type="entry name" value="TREHALASE_2"/>
    <property type="match status" value="1"/>
</dbReference>
<evidence type="ECO:0000313" key="7">
    <source>
        <dbReference type="Proteomes" id="UP000077266"/>
    </source>
</evidence>
<keyword evidence="5" id="KW-0732">Signal</keyword>
<dbReference type="SUPFAM" id="SSF48208">
    <property type="entry name" value="Six-hairpin glycosidases"/>
    <property type="match status" value="1"/>
</dbReference>
<sequence>MLPQLVVALGVSAAVVANPARVVRRQDASATSTPVTTAVASPTAALSSKLPAQAALPPKQDWCPSEIFCAGSVLQTLNLAQAYPDSKTIVDKPTKGSAQKTVDDFNAFGKNTNDITFQQVVDFLNNDFQGEGRELEALKLDDFVQSPKFLDGVSDPVIKAFSQTVHGYWNNLIRGTNESTLCNGSDCESSLIPLNHTFVVPGGRFREIYYWDSYFVEQGLLASGLFSVVNSTLQNFMDQLEQFGFIPNGGRIYYLNRSQPPFFIPMLHAYVNATGDKDILKRALPLAEKEFDWWKTNRTITVTSPYSNEQRQIVHYAVVNSAPRPESYLPDYQTANGADLTTQFTDSEKADIYSELASGAETGWDYSSRWMRQPFLGNASFSFPALRTLNVRETIPVDLNSILYKAHVDLADLYEQNNDNDNAGKHKDAAATLKTAIIELFWDKDKLAFYDFNATANARATQLTAAHFYPLWAGIHPPELLKDSNSAFSAFASLNLVLNRYNGTFPATFLTTGQQWDAPNAWPPHQFIVLQALKNLPSNITGGAVPKPSNGANSFSLIPSGQLGIGEGDLPVQTLAGGSNASQDDLSAQDGTVFNGGDARQGEGWAAALERQLANRYATSVFCSWHATGGSLNGLVDRLPDDQLNVTQSTGLQGQMFEKFSLVDIDSAGRGGEYTVQAGFGWTNGVLLYVAQNYGNVLKAPSCPPVLAVDGSGSGSGNGDGTGAAASLRVPSLLALFTAVVFALFA</sequence>
<accession>A0A166AZF3</accession>